<dbReference type="EMBL" id="JAQQXS010000002">
    <property type="protein sequence ID" value="MDC8783991.1"/>
    <property type="molecule type" value="Genomic_DNA"/>
</dbReference>
<organism evidence="1 2">
    <name type="scientific">Roseateles koreensis</name>
    <dbReference type="NCBI Taxonomy" id="2987526"/>
    <lineage>
        <taxon>Bacteria</taxon>
        <taxon>Pseudomonadati</taxon>
        <taxon>Pseudomonadota</taxon>
        <taxon>Betaproteobacteria</taxon>
        <taxon>Burkholderiales</taxon>
        <taxon>Sphaerotilaceae</taxon>
        <taxon>Roseateles</taxon>
    </lineage>
</organism>
<proteinExistence type="predicted"/>
<sequence>MTNKALQIFAGPRARARLAERGLRPEDIQVVPAAAGGPKGLVLGPLDQFIFGDWLARSSQPVHLIGASIGAWRMATACLTRNEAEVRAEFDRLSNGYVHQRYEDEPGAKKGKMPSAAWVSKGFAATLHEVFGGREAQALSHPRFRLHVLASRGRKLLAREGRWRTPLGYTAAFAANVLSRPTMGSWIERVAFSDPRTPLPIPLTDYRSHQVALNTTNFQASILASCSIPFWLQAVHDIPGAPRGAYWDGGITDYHLHLNYGAMAGDGLVLYPHFQRHVVPGWLDKALKRRHRATAFLDNVVLLAPDPAWIQSAMPNAKLPDRTDFQHYGDDADARAQVWLRGIAESQRLRDEFAQACEAGSVQALPL</sequence>
<evidence type="ECO:0000313" key="2">
    <source>
        <dbReference type="Proteomes" id="UP001219862"/>
    </source>
</evidence>
<accession>A0ABT5KMB4</accession>
<name>A0ABT5KMB4_9BURK</name>
<dbReference type="SUPFAM" id="SSF52151">
    <property type="entry name" value="FabD/lysophospholipase-like"/>
    <property type="match status" value="1"/>
</dbReference>
<reference evidence="1 2" key="1">
    <citation type="submission" date="2022-10" db="EMBL/GenBank/DDBJ databases">
        <title>paucibacter sp. hw8 Genome sequencing.</title>
        <authorList>
            <person name="Park S."/>
        </authorList>
    </citation>
    <scope>NUCLEOTIDE SEQUENCE [LARGE SCALE GENOMIC DNA]</scope>
    <source>
        <strain evidence="2">hw8</strain>
    </source>
</reference>
<dbReference type="Proteomes" id="UP001219862">
    <property type="component" value="Unassembled WGS sequence"/>
</dbReference>
<dbReference type="InterPro" id="IPR016035">
    <property type="entry name" value="Acyl_Trfase/lysoPLipase"/>
</dbReference>
<protein>
    <submittedName>
        <fullName evidence="1">Phospholipase</fullName>
    </submittedName>
</protein>
<evidence type="ECO:0000313" key="1">
    <source>
        <dbReference type="EMBL" id="MDC8783991.1"/>
    </source>
</evidence>
<gene>
    <name evidence="1" type="ORF">PRZ01_02160</name>
</gene>
<keyword evidence="2" id="KW-1185">Reference proteome</keyword>
<dbReference type="RefSeq" id="WP_273595114.1">
    <property type="nucleotide sequence ID" value="NZ_JAQQXS010000002.1"/>
</dbReference>
<comment type="caution">
    <text evidence="1">The sequence shown here is derived from an EMBL/GenBank/DDBJ whole genome shotgun (WGS) entry which is preliminary data.</text>
</comment>